<dbReference type="Proteomes" id="UP000298416">
    <property type="component" value="Unassembled WGS sequence"/>
</dbReference>
<feature type="compositionally biased region" description="Basic and acidic residues" evidence="1">
    <location>
        <begin position="125"/>
        <end position="138"/>
    </location>
</feature>
<accession>A0A8X8YM74</accession>
<sequence>MRTNFLRYPSEIRSPPNSQLTPSPSFGRSGAGGLRFMIRIQILVAPRQIRAATGGIADLTVGAAAGDTLPSINRRIREPLRVEFGGGELESGGSDRRVAAGGGSVVQCEDADRGDGGVRGGGKGSGERRWYRECEKSD</sequence>
<feature type="region of interest" description="Disordered" evidence="1">
    <location>
        <begin position="1"/>
        <end position="27"/>
    </location>
</feature>
<feature type="compositionally biased region" description="Polar residues" evidence="1">
    <location>
        <begin position="15"/>
        <end position="26"/>
    </location>
</feature>
<gene>
    <name evidence="2" type="ORF">SASPL_106085</name>
</gene>
<evidence type="ECO:0000256" key="1">
    <source>
        <dbReference type="SAM" id="MobiDB-lite"/>
    </source>
</evidence>
<evidence type="ECO:0000313" key="2">
    <source>
        <dbReference type="EMBL" id="KAG6434449.1"/>
    </source>
</evidence>
<name>A0A8X8YM74_SALSN</name>
<reference evidence="2" key="1">
    <citation type="submission" date="2018-01" db="EMBL/GenBank/DDBJ databases">
        <authorList>
            <person name="Mao J.F."/>
        </authorList>
    </citation>
    <scope>NUCLEOTIDE SEQUENCE</scope>
    <source>
        <strain evidence="2">Huo1</strain>
        <tissue evidence="2">Leaf</tissue>
    </source>
</reference>
<comment type="caution">
    <text evidence="2">The sequence shown here is derived from an EMBL/GenBank/DDBJ whole genome shotgun (WGS) entry which is preliminary data.</text>
</comment>
<dbReference type="EMBL" id="PNBA02000002">
    <property type="protein sequence ID" value="KAG6434449.1"/>
    <property type="molecule type" value="Genomic_DNA"/>
</dbReference>
<feature type="region of interest" description="Disordered" evidence="1">
    <location>
        <begin position="85"/>
        <end position="138"/>
    </location>
</feature>
<evidence type="ECO:0000313" key="3">
    <source>
        <dbReference type="Proteomes" id="UP000298416"/>
    </source>
</evidence>
<reference evidence="2" key="2">
    <citation type="submission" date="2020-08" db="EMBL/GenBank/DDBJ databases">
        <title>Plant Genome Project.</title>
        <authorList>
            <person name="Zhang R.-G."/>
        </authorList>
    </citation>
    <scope>NUCLEOTIDE SEQUENCE</scope>
    <source>
        <strain evidence="2">Huo1</strain>
        <tissue evidence="2">Leaf</tissue>
    </source>
</reference>
<dbReference type="AlphaFoldDB" id="A0A8X8YM74"/>
<proteinExistence type="predicted"/>
<keyword evidence="3" id="KW-1185">Reference proteome</keyword>
<organism evidence="2">
    <name type="scientific">Salvia splendens</name>
    <name type="common">Scarlet sage</name>
    <dbReference type="NCBI Taxonomy" id="180675"/>
    <lineage>
        <taxon>Eukaryota</taxon>
        <taxon>Viridiplantae</taxon>
        <taxon>Streptophyta</taxon>
        <taxon>Embryophyta</taxon>
        <taxon>Tracheophyta</taxon>
        <taxon>Spermatophyta</taxon>
        <taxon>Magnoliopsida</taxon>
        <taxon>eudicotyledons</taxon>
        <taxon>Gunneridae</taxon>
        <taxon>Pentapetalae</taxon>
        <taxon>asterids</taxon>
        <taxon>lamiids</taxon>
        <taxon>Lamiales</taxon>
        <taxon>Lamiaceae</taxon>
        <taxon>Nepetoideae</taxon>
        <taxon>Mentheae</taxon>
        <taxon>Salviinae</taxon>
        <taxon>Salvia</taxon>
        <taxon>Salvia subgen. Calosphace</taxon>
        <taxon>core Calosphace</taxon>
    </lineage>
</organism>
<protein>
    <submittedName>
        <fullName evidence="2">Uncharacterized protein</fullName>
    </submittedName>
</protein>